<dbReference type="EnsemblBacteria" id="AAD35138">
    <property type="protein sequence ID" value="AAD35138"/>
    <property type="gene ID" value="TM_0044"/>
</dbReference>
<dbReference type="PIR" id="A72426">
    <property type="entry name" value="A72426"/>
</dbReference>
<dbReference type="Proteomes" id="UP000008183">
    <property type="component" value="Chromosome"/>
</dbReference>
<dbReference type="KEGG" id="tma:TM0044"/>
<keyword evidence="2" id="KW-1185">Reference proteome</keyword>
<reference evidence="1 2" key="1">
    <citation type="journal article" date="1999" name="Nature">
        <title>Evidence for lateral gene transfer between Archaea and Bacteria from genome sequence of Thermotoga maritima.</title>
        <authorList>
            <person name="Nelson K.E."/>
            <person name="Clayton R.A."/>
            <person name="Gill S.R."/>
            <person name="Gwinn M.L."/>
            <person name="Dodson R.J."/>
            <person name="Haft D.H."/>
            <person name="Hickey E.K."/>
            <person name="Peterson J.D."/>
            <person name="Nelson W.C."/>
            <person name="Ketchum K.A."/>
            <person name="McDonald L."/>
            <person name="Utterback T.R."/>
            <person name="Malek J.A."/>
            <person name="Linher K.D."/>
            <person name="Garrett M.M."/>
            <person name="Stewart A.M."/>
            <person name="Cotton M.D."/>
            <person name="Pratt M.S."/>
            <person name="Phillips C.A."/>
            <person name="Richardson D."/>
            <person name="Heidelberg J."/>
            <person name="Sutton G.G."/>
            <person name="Fleischmann R.D."/>
            <person name="White O."/>
            <person name="Salzberg S.L."/>
            <person name="Smith H.O."/>
            <person name="Venter J.C."/>
            <person name="Fraser C.M."/>
        </authorList>
    </citation>
    <scope>NUCLEOTIDE SEQUENCE [LARGE SCALE GENOMIC DNA]</scope>
    <source>
        <strain evidence="2">ATCC 43589 / DSM 3109 / JCM 10099 / NBRC 100826 / MSB8</strain>
    </source>
</reference>
<dbReference type="EMBL" id="AE000512">
    <property type="protein sequence ID" value="AAD35138.1"/>
    <property type="molecule type" value="Genomic_DNA"/>
</dbReference>
<accession>Q9WXQ1</accession>
<sequence length="211" mass="24195">MPPSFLWISSEVDLKVSSNGDCDHVVFLVDSHFNTCTESNYESFKVSCVAGTNTKDPTEFTKIELGHRPAGSTESPYDNSGFSVEFNGVFENSKQIECVLTRSSINREKRSSISTKKISKTKPKTQLHIFCYRICEIETKIQVISGRSIGSCRCRRNNKIIIPKNADLQILQRESESSHCHYREKNHKKLFHENSLPVMKFSVFNYNTQKW</sequence>
<gene>
    <name evidence="1" type="ordered locus">TM_0044</name>
</gene>
<protein>
    <submittedName>
        <fullName evidence="1">Uncharacterized protein</fullName>
    </submittedName>
</protein>
<dbReference type="InParanoid" id="Q9WXQ1"/>
<proteinExistence type="predicted"/>
<organism evidence="1 2">
    <name type="scientific">Thermotoga maritima (strain ATCC 43589 / DSM 3109 / JCM 10099 / NBRC 100826 / MSB8)</name>
    <dbReference type="NCBI Taxonomy" id="243274"/>
    <lineage>
        <taxon>Bacteria</taxon>
        <taxon>Thermotogati</taxon>
        <taxon>Thermotogota</taxon>
        <taxon>Thermotogae</taxon>
        <taxon>Thermotogales</taxon>
        <taxon>Thermotogaceae</taxon>
        <taxon>Thermotoga</taxon>
    </lineage>
</organism>
<name>Q9WXQ1_THEMA</name>
<evidence type="ECO:0000313" key="1">
    <source>
        <dbReference type="EMBL" id="AAD35138.1"/>
    </source>
</evidence>
<evidence type="ECO:0000313" key="2">
    <source>
        <dbReference type="Proteomes" id="UP000008183"/>
    </source>
</evidence>
<dbReference type="AlphaFoldDB" id="Q9WXQ1"/>